<evidence type="ECO:0000256" key="1">
    <source>
        <dbReference type="SAM" id="MobiDB-lite"/>
    </source>
</evidence>
<feature type="region of interest" description="Disordered" evidence="1">
    <location>
        <begin position="1"/>
        <end position="32"/>
    </location>
</feature>
<evidence type="ECO:0000313" key="3">
    <source>
        <dbReference type="Proteomes" id="UP000078200"/>
    </source>
</evidence>
<organism evidence="2 3">
    <name type="scientific">Glossina austeni</name>
    <name type="common">Savannah tsetse fly</name>
    <dbReference type="NCBI Taxonomy" id="7395"/>
    <lineage>
        <taxon>Eukaryota</taxon>
        <taxon>Metazoa</taxon>
        <taxon>Ecdysozoa</taxon>
        <taxon>Arthropoda</taxon>
        <taxon>Hexapoda</taxon>
        <taxon>Insecta</taxon>
        <taxon>Pterygota</taxon>
        <taxon>Neoptera</taxon>
        <taxon>Endopterygota</taxon>
        <taxon>Diptera</taxon>
        <taxon>Brachycera</taxon>
        <taxon>Muscomorpha</taxon>
        <taxon>Hippoboscoidea</taxon>
        <taxon>Glossinidae</taxon>
        <taxon>Glossina</taxon>
    </lineage>
</organism>
<feature type="compositionally biased region" description="Polar residues" evidence="1">
    <location>
        <begin position="13"/>
        <end position="25"/>
    </location>
</feature>
<dbReference type="EnsemblMetazoa" id="GAUT049466-RA">
    <property type="protein sequence ID" value="GAUT049466-PA"/>
    <property type="gene ID" value="GAUT049466"/>
</dbReference>
<dbReference type="Proteomes" id="UP000078200">
    <property type="component" value="Unassembled WGS sequence"/>
</dbReference>
<keyword evidence="3" id="KW-1185">Reference proteome</keyword>
<accession>A0A1A9VW33</accession>
<dbReference type="AlphaFoldDB" id="A0A1A9VW33"/>
<name>A0A1A9VW33_GLOAU</name>
<proteinExistence type="predicted"/>
<evidence type="ECO:0000313" key="2">
    <source>
        <dbReference type="EnsemblMetazoa" id="GAUT049466-PA"/>
    </source>
</evidence>
<protein>
    <submittedName>
        <fullName evidence="2">Uncharacterized protein</fullName>
    </submittedName>
</protein>
<sequence>MAFAPHGLGSHGETISFNGRDSNVQPVKGSPGDMREDFRESFQYKNIRHCFGLLYTCYWDRTVKVDKGCLLEKLLTNTLALSEWIARVSCYTGAEGTMTACELTSRHWELGPQGVGRHGFRYNSAAGVHNNENSL</sequence>
<reference evidence="2" key="1">
    <citation type="submission" date="2020-05" db="UniProtKB">
        <authorList>
            <consortium name="EnsemblMetazoa"/>
        </authorList>
    </citation>
    <scope>IDENTIFICATION</scope>
    <source>
        <strain evidence="2">TTRI</strain>
    </source>
</reference>
<dbReference type="VEuPathDB" id="VectorBase:GAUT049466"/>